<accession>A0A1I7SGB4</accession>
<sequence length="203" mass="23232">WVLPPPLAVAVELVQRVHRAHQDQMEIPGMMGSRGPLECPARMALRRFRRQLRSGALTARLVHRDRLETQALPALPATLAPRECPVQMEPPALLELPEGLERLESPDKPVPPAHQDPRDNSEKSPAKWAHPDRLVHPAYPGQMARPEAMDSLEMRDQWDRSEKPEEADRLECLGIKEDPARRDYRAHKEDAIIARHQEPRRDI</sequence>
<feature type="region of interest" description="Disordered" evidence="1">
    <location>
        <begin position="102"/>
        <end position="140"/>
    </location>
</feature>
<reference evidence="3" key="1">
    <citation type="submission" date="2016-11" db="UniProtKB">
        <authorList>
            <consortium name="WormBaseParasite"/>
        </authorList>
    </citation>
    <scope>IDENTIFICATION</scope>
</reference>
<dbReference type="Proteomes" id="UP000095284">
    <property type="component" value="Unplaced"/>
</dbReference>
<dbReference type="WBParaSite" id="BXY_1207800.1">
    <property type="protein sequence ID" value="BXY_1207800.1"/>
    <property type="gene ID" value="BXY_1207800"/>
</dbReference>
<dbReference type="AlphaFoldDB" id="A0A1I7SGB4"/>
<name>A0A1I7SGB4_BURXY</name>
<evidence type="ECO:0000313" key="2">
    <source>
        <dbReference type="Proteomes" id="UP000095284"/>
    </source>
</evidence>
<organism evidence="2 3">
    <name type="scientific">Bursaphelenchus xylophilus</name>
    <name type="common">Pinewood nematode worm</name>
    <name type="synonym">Aphelenchoides xylophilus</name>
    <dbReference type="NCBI Taxonomy" id="6326"/>
    <lineage>
        <taxon>Eukaryota</taxon>
        <taxon>Metazoa</taxon>
        <taxon>Ecdysozoa</taxon>
        <taxon>Nematoda</taxon>
        <taxon>Chromadorea</taxon>
        <taxon>Rhabditida</taxon>
        <taxon>Tylenchina</taxon>
        <taxon>Tylenchomorpha</taxon>
        <taxon>Aphelenchoidea</taxon>
        <taxon>Aphelenchoididae</taxon>
        <taxon>Bursaphelenchus</taxon>
    </lineage>
</organism>
<evidence type="ECO:0000256" key="1">
    <source>
        <dbReference type="SAM" id="MobiDB-lite"/>
    </source>
</evidence>
<proteinExistence type="predicted"/>
<feature type="compositionally biased region" description="Basic and acidic residues" evidence="1">
    <location>
        <begin position="115"/>
        <end position="135"/>
    </location>
</feature>
<protein>
    <submittedName>
        <fullName evidence="3">INCENP_ARK-bind domain-containing protein</fullName>
    </submittedName>
</protein>
<evidence type="ECO:0000313" key="3">
    <source>
        <dbReference type="WBParaSite" id="BXY_1207800.1"/>
    </source>
</evidence>